<dbReference type="InterPro" id="IPR008910">
    <property type="entry name" value="MSC_TM_helix"/>
</dbReference>
<dbReference type="Gene3D" id="1.10.287.1260">
    <property type="match status" value="2"/>
</dbReference>
<comment type="caution">
    <text evidence="2">The sequence shown here is derived from an EMBL/GenBank/DDBJ whole genome shotgun (WGS) entry which is preliminary data.</text>
</comment>
<dbReference type="GO" id="GO:0008381">
    <property type="term" value="F:mechanosensitive monoatomic ion channel activity"/>
    <property type="evidence" value="ECO:0007669"/>
    <property type="project" value="InterPro"/>
</dbReference>
<feature type="transmembrane region" description="Helical" evidence="1">
    <location>
        <begin position="85"/>
        <end position="103"/>
    </location>
</feature>
<reference evidence="2 3" key="1">
    <citation type="journal article" date="2016" name="Nat. Commun.">
        <title>Thousands of microbial genomes shed light on interconnected biogeochemical processes in an aquifer system.</title>
        <authorList>
            <person name="Anantharaman K."/>
            <person name="Brown C.T."/>
            <person name="Hug L.A."/>
            <person name="Sharon I."/>
            <person name="Castelle C.J."/>
            <person name="Probst A.J."/>
            <person name="Thomas B.C."/>
            <person name="Singh A."/>
            <person name="Wilkins M.J."/>
            <person name="Karaoz U."/>
            <person name="Brodie E.L."/>
            <person name="Williams K.H."/>
            <person name="Hubbard S.S."/>
            <person name="Banfield J.F."/>
        </authorList>
    </citation>
    <scope>NUCLEOTIDE SEQUENCE [LARGE SCALE GENOMIC DNA]</scope>
</reference>
<protein>
    <recommendedName>
        <fullName evidence="4">Small-conductance mechanosensitive ion channel</fullName>
    </recommendedName>
</protein>
<feature type="transmembrane region" description="Helical" evidence="1">
    <location>
        <begin position="30"/>
        <end position="51"/>
    </location>
</feature>
<keyword evidence="1" id="KW-1133">Transmembrane helix</keyword>
<accession>A0A1F6XBK2</accession>
<dbReference type="EMBL" id="MFVH01000025">
    <property type="protein sequence ID" value="OGI91599.1"/>
    <property type="molecule type" value="Genomic_DNA"/>
</dbReference>
<dbReference type="PANTHER" id="PTHR30221">
    <property type="entry name" value="SMALL-CONDUCTANCE MECHANOSENSITIVE CHANNEL"/>
    <property type="match status" value="1"/>
</dbReference>
<dbReference type="Pfam" id="PF05552">
    <property type="entry name" value="MS_channel_1st_1"/>
    <property type="match status" value="2"/>
</dbReference>
<name>A0A1F6XBK2_9BACT</name>
<feature type="transmembrane region" description="Helical" evidence="1">
    <location>
        <begin position="191"/>
        <end position="212"/>
    </location>
</feature>
<sequence>MNNIWVTWGDVFSRSLQDLWIGSVQFAPKLILAVVLFIIGWVLGSLVARAFEQVLGALKVDKLLASVKADDLLRQAGMNLNTGHFIGQVAKWFIVLVFLLPSLDLLGLDSIRMFLVEDVIGYLPHVIVAAFILIIASVVSQAVAKLVAASTRAMSVASANMLGTITKYAVWIFALIIALGELGIAREYMGVLFTGLIGMLALAGGLAFGLGGKDTAARFLAKVNDEGSKG</sequence>
<keyword evidence="1" id="KW-0812">Transmembrane</keyword>
<keyword evidence="1" id="KW-0472">Membrane</keyword>
<dbReference type="PANTHER" id="PTHR30221:SF1">
    <property type="entry name" value="SMALL-CONDUCTANCE MECHANOSENSITIVE CHANNEL"/>
    <property type="match status" value="1"/>
</dbReference>
<gene>
    <name evidence="2" type="ORF">A2933_00240</name>
</gene>
<evidence type="ECO:0000256" key="1">
    <source>
        <dbReference type="SAM" id="Phobius"/>
    </source>
</evidence>
<dbReference type="InterPro" id="IPR045275">
    <property type="entry name" value="MscS_archaea/bacteria_type"/>
</dbReference>
<organism evidence="2 3">
    <name type="scientific">Candidatus Nomurabacteria bacterium RIFCSPLOWO2_01_FULL_46_18</name>
    <dbReference type="NCBI Taxonomy" id="1801783"/>
    <lineage>
        <taxon>Bacteria</taxon>
        <taxon>Candidatus Nomuraibacteriota</taxon>
    </lineage>
</organism>
<proteinExistence type="predicted"/>
<feature type="transmembrane region" description="Helical" evidence="1">
    <location>
        <begin position="123"/>
        <end position="147"/>
    </location>
</feature>
<dbReference type="AlphaFoldDB" id="A0A1F6XBK2"/>
<dbReference type="Proteomes" id="UP000179381">
    <property type="component" value="Unassembled WGS sequence"/>
</dbReference>
<evidence type="ECO:0008006" key="4">
    <source>
        <dbReference type="Google" id="ProtNLM"/>
    </source>
</evidence>
<evidence type="ECO:0000313" key="3">
    <source>
        <dbReference type="Proteomes" id="UP000179381"/>
    </source>
</evidence>
<evidence type="ECO:0000313" key="2">
    <source>
        <dbReference type="EMBL" id="OGI91599.1"/>
    </source>
</evidence>